<dbReference type="PANTHER" id="PTHR46652">
    <property type="entry name" value="LEUCINE-RICH REPEAT AND IQ DOMAIN-CONTAINING PROTEIN 1-RELATED"/>
    <property type="match status" value="1"/>
</dbReference>
<dbReference type="Proteomes" id="UP000652761">
    <property type="component" value="Unassembled WGS sequence"/>
</dbReference>
<evidence type="ECO:0000313" key="4">
    <source>
        <dbReference type="EMBL" id="MQM00127.1"/>
    </source>
</evidence>
<evidence type="ECO:0000256" key="2">
    <source>
        <dbReference type="ARBA" id="ARBA00022737"/>
    </source>
</evidence>
<keyword evidence="1" id="KW-0433">Leucine-rich repeat</keyword>
<evidence type="ECO:0000256" key="3">
    <source>
        <dbReference type="SAM" id="MobiDB-lite"/>
    </source>
</evidence>
<dbReference type="PANTHER" id="PTHR46652:SF7">
    <property type="entry name" value="LEUCINE-RICH REPEAT AND IQ DOMAIN-CONTAINING PROTEIN 1"/>
    <property type="match status" value="1"/>
</dbReference>
<proteinExistence type="predicted"/>
<dbReference type="InterPro" id="IPR003591">
    <property type="entry name" value="Leu-rich_rpt_typical-subtyp"/>
</dbReference>
<feature type="compositionally biased region" description="Basic and acidic residues" evidence="3">
    <location>
        <begin position="441"/>
        <end position="453"/>
    </location>
</feature>
<dbReference type="SMART" id="SM00369">
    <property type="entry name" value="LRR_TYP"/>
    <property type="match status" value="4"/>
</dbReference>
<keyword evidence="2" id="KW-0677">Repeat</keyword>
<dbReference type="OrthoDB" id="1517790at2759"/>
<dbReference type="SMART" id="SM00365">
    <property type="entry name" value="LRR_SD22"/>
    <property type="match status" value="6"/>
</dbReference>
<dbReference type="EMBL" id="NMUH01002462">
    <property type="protein sequence ID" value="MQM00127.1"/>
    <property type="molecule type" value="Genomic_DNA"/>
</dbReference>
<feature type="compositionally biased region" description="Basic and acidic residues" evidence="3">
    <location>
        <begin position="372"/>
        <end position="383"/>
    </location>
</feature>
<sequence>VSYFALGLWCASGFRPAPTNEVRATGQRRARVTVSATMGRLRSEQVLRDINDGDPSSVTALNLSLRALSDVSCLRDFQNLGRLDLSCNGLTSLEGLSSCINLKWLSVAQNKLKSLRGIEGLSKLTVGNKDYILLVALLTFYLDCFFPISSLRWLFFLYPCDCTTWWCAHVLNASKNMLLSMDVVRSLTELRALILNDNEISSICNLDQLKYLNTLVLSRNPIHDIGSSLKNSSSIVKLSLSKCKIQVIGSSLIFSLNLKELRLSDNEITSLPVELVRNIKLQNLDLGKNLIMRLSDLKVLSELHNLKNLNLQGNPISENPKLIKKIRKLVPNLQIFNAKPIERWNQSKKLPEDISVPKKGDRFPEDTTAFESEEKVKSSKPRTDTATSGKKTKKRLGTTDNTQTHALKDESKTKKPKVGSHLTEKVIASINDDENFPVNADDAKEKEVKKESTTTKGGSKPVEFDDGETSFMELILSEDATGKAAGKPRGLMQPSWDEKLLGGMVVDLSKKMKAKNSRRGPSVHQTTSLHVPAFGEGGASTWG</sequence>
<evidence type="ECO:0000256" key="1">
    <source>
        <dbReference type="ARBA" id="ARBA00022614"/>
    </source>
</evidence>
<dbReference type="Gene3D" id="3.80.10.10">
    <property type="entry name" value="Ribonuclease Inhibitor"/>
    <property type="match status" value="3"/>
</dbReference>
<keyword evidence="5" id="KW-1185">Reference proteome</keyword>
<organism evidence="4 5">
    <name type="scientific">Colocasia esculenta</name>
    <name type="common">Wild taro</name>
    <name type="synonym">Arum esculentum</name>
    <dbReference type="NCBI Taxonomy" id="4460"/>
    <lineage>
        <taxon>Eukaryota</taxon>
        <taxon>Viridiplantae</taxon>
        <taxon>Streptophyta</taxon>
        <taxon>Embryophyta</taxon>
        <taxon>Tracheophyta</taxon>
        <taxon>Spermatophyta</taxon>
        <taxon>Magnoliopsida</taxon>
        <taxon>Liliopsida</taxon>
        <taxon>Araceae</taxon>
        <taxon>Aroideae</taxon>
        <taxon>Colocasieae</taxon>
        <taxon>Colocasia</taxon>
    </lineage>
</organism>
<feature type="region of interest" description="Disordered" evidence="3">
    <location>
        <begin position="512"/>
        <end position="543"/>
    </location>
</feature>
<feature type="region of interest" description="Disordered" evidence="3">
    <location>
        <begin position="352"/>
        <end position="420"/>
    </location>
</feature>
<name>A0A843VYG6_COLES</name>
<evidence type="ECO:0000313" key="5">
    <source>
        <dbReference type="Proteomes" id="UP000652761"/>
    </source>
</evidence>
<feature type="region of interest" description="Disordered" evidence="3">
    <location>
        <begin position="433"/>
        <end position="466"/>
    </location>
</feature>
<protein>
    <submittedName>
        <fullName evidence="4">Uncharacterized protein</fullName>
    </submittedName>
</protein>
<accession>A0A843VYG6</accession>
<dbReference type="InterPro" id="IPR050836">
    <property type="entry name" value="SDS22/Internalin_LRR"/>
</dbReference>
<reference evidence="4" key="1">
    <citation type="submission" date="2017-07" db="EMBL/GenBank/DDBJ databases">
        <title>Taro Niue Genome Assembly and Annotation.</title>
        <authorList>
            <person name="Atibalentja N."/>
            <person name="Keating K."/>
            <person name="Fields C.J."/>
        </authorList>
    </citation>
    <scope>NUCLEOTIDE SEQUENCE</scope>
    <source>
        <strain evidence="4">Niue_2</strain>
        <tissue evidence="4">Leaf</tissue>
    </source>
</reference>
<dbReference type="InterPro" id="IPR032675">
    <property type="entry name" value="LRR_dom_sf"/>
</dbReference>
<dbReference type="InterPro" id="IPR001611">
    <property type="entry name" value="Leu-rich_rpt"/>
</dbReference>
<feature type="compositionally biased region" description="Basic and acidic residues" evidence="3">
    <location>
        <begin position="352"/>
        <end position="365"/>
    </location>
</feature>
<gene>
    <name evidence="4" type="ORF">Taro_032859</name>
</gene>
<dbReference type="SUPFAM" id="SSF52058">
    <property type="entry name" value="L domain-like"/>
    <property type="match status" value="1"/>
</dbReference>
<dbReference type="PROSITE" id="PS51450">
    <property type="entry name" value="LRR"/>
    <property type="match status" value="6"/>
</dbReference>
<dbReference type="AlphaFoldDB" id="A0A843VYG6"/>
<comment type="caution">
    <text evidence="4">The sequence shown here is derived from an EMBL/GenBank/DDBJ whole genome shotgun (WGS) entry which is preliminary data.</text>
</comment>
<feature type="non-terminal residue" evidence="4">
    <location>
        <position position="1"/>
    </location>
</feature>